<evidence type="ECO:0000256" key="3">
    <source>
        <dbReference type="ARBA" id="ARBA00022448"/>
    </source>
</evidence>
<comment type="subcellular location">
    <subcellularLocation>
        <location evidence="1">Cell envelope</location>
    </subcellularLocation>
</comment>
<name>A0ABN2PZJ3_9PSEU</name>
<evidence type="ECO:0000256" key="4">
    <source>
        <dbReference type="ARBA" id="ARBA00022729"/>
    </source>
</evidence>
<keyword evidence="5" id="KW-0812">Transmembrane</keyword>
<feature type="transmembrane region" description="Helical" evidence="5">
    <location>
        <begin position="583"/>
        <end position="604"/>
    </location>
</feature>
<evidence type="ECO:0000256" key="2">
    <source>
        <dbReference type="ARBA" id="ARBA00005695"/>
    </source>
</evidence>
<feature type="domain" description="Solute-binding protein family 5" evidence="6">
    <location>
        <begin position="95"/>
        <end position="467"/>
    </location>
</feature>
<evidence type="ECO:0000256" key="1">
    <source>
        <dbReference type="ARBA" id="ARBA00004196"/>
    </source>
</evidence>
<organism evidence="7 8">
    <name type="scientific">Amycolatopsis minnesotensis</name>
    <dbReference type="NCBI Taxonomy" id="337894"/>
    <lineage>
        <taxon>Bacteria</taxon>
        <taxon>Bacillati</taxon>
        <taxon>Actinomycetota</taxon>
        <taxon>Actinomycetes</taxon>
        <taxon>Pseudonocardiales</taxon>
        <taxon>Pseudonocardiaceae</taxon>
        <taxon>Amycolatopsis</taxon>
    </lineage>
</organism>
<evidence type="ECO:0000256" key="5">
    <source>
        <dbReference type="SAM" id="Phobius"/>
    </source>
</evidence>
<dbReference type="Pfam" id="PF00496">
    <property type="entry name" value="SBP_bac_5"/>
    <property type="match status" value="1"/>
</dbReference>
<proteinExistence type="inferred from homology"/>
<dbReference type="InterPro" id="IPR039424">
    <property type="entry name" value="SBP_5"/>
</dbReference>
<accession>A0ABN2PZJ3</accession>
<keyword evidence="8" id="KW-1185">Reference proteome</keyword>
<reference evidence="7 8" key="1">
    <citation type="journal article" date="2019" name="Int. J. Syst. Evol. Microbiol.">
        <title>The Global Catalogue of Microorganisms (GCM) 10K type strain sequencing project: providing services to taxonomists for standard genome sequencing and annotation.</title>
        <authorList>
            <consortium name="The Broad Institute Genomics Platform"/>
            <consortium name="The Broad Institute Genome Sequencing Center for Infectious Disease"/>
            <person name="Wu L."/>
            <person name="Ma J."/>
        </authorList>
    </citation>
    <scope>NUCLEOTIDE SEQUENCE [LARGE SCALE GENOMIC DNA]</scope>
    <source>
        <strain evidence="7 8">JCM 14545</strain>
    </source>
</reference>
<dbReference type="Gene3D" id="3.10.105.10">
    <property type="entry name" value="Dipeptide-binding Protein, Domain 3"/>
    <property type="match status" value="1"/>
</dbReference>
<comment type="caution">
    <text evidence="7">The sequence shown here is derived from an EMBL/GenBank/DDBJ whole genome shotgun (WGS) entry which is preliminary data.</text>
</comment>
<dbReference type="EMBL" id="BAAANN010000001">
    <property type="protein sequence ID" value="GAA1938331.1"/>
    <property type="molecule type" value="Genomic_DNA"/>
</dbReference>
<comment type="similarity">
    <text evidence="2">Belongs to the bacterial solute-binding protein 5 family.</text>
</comment>
<keyword evidence="4" id="KW-0732">Signal</keyword>
<dbReference type="PIRSF" id="PIRSF002741">
    <property type="entry name" value="MppA"/>
    <property type="match status" value="1"/>
</dbReference>
<dbReference type="InterPro" id="IPR000914">
    <property type="entry name" value="SBP_5_dom"/>
</dbReference>
<dbReference type="PANTHER" id="PTHR30290:SF10">
    <property type="entry name" value="PERIPLASMIC OLIGOPEPTIDE-BINDING PROTEIN-RELATED"/>
    <property type="match status" value="1"/>
</dbReference>
<keyword evidence="5" id="KW-0472">Membrane</keyword>
<dbReference type="SUPFAM" id="SSF53850">
    <property type="entry name" value="Periplasmic binding protein-like II"/>
    <property type="match status" value="1"/>
</dbReference>
<evidence type="ECO:0000313" key="7">
    <source>
        <dbReference type="EMBL" id="GAA1938331.1"/>
    </source>
</evidence>
<dbReference type="Gene3D" id="3.40.190.10">
    <property type="entry name" value="Periplasmic binding protein-like II"/>
    <property type="match status" value="1"/>
</dbReference>
<sequence>MTGAKTLIEVVVVLLTRRTGRATAALLGAVMVVAGPFAVPAAQAQQEGKTLRVALVQEIDHLNPFTAGFASSSMIGRMNYEFLTLPSAEDATPTGGISDKWSTSEDKLTWTFHIRDGMKWSDGKPVTAKDAAYTFKRIMTDKKAQEANGNYVEGFVDVTASDNSTLVIKTKAPRASMTALDVPIVPEHVWSGISDMADPKTDTPAVVGVGDGPFLITEYRPNEVVTLKANPDYWRGKPKFDQLQFVAYKNSEAAVSALKNGEVDFVNRLTPTQFNALQGQSNIATNKASGRRYLDLLMNPGAQDAARQPIGDGNPALKDVRLRKAIAAAIDPKELVDKVLGGYGEVAGGLIPSMYSTYHYQPDPAKAYKFDIADANRQLDAAGYKRGGDGIRTSPDGKPLNLRLTARSSEDFPQRTSEYIVGWLKQVGINIEKRLVSDAEVDEQTSSGNYDLALSSYNTNPDPDYTLAKQSCGNLPATPGSGSTASFFCDPQFDQAYQSEAAETDQAKRSEYTRQAQARYYDQAPSFVLAYQNVLEAYRSDKFTNFVKQPVTSGPIMEQTGYWGFYGATPVDSSSASGGGNTGLWIGIGVVVLVVLLGGGTFLAKRGKSADDRE</sequence>
<evidence type="ECO:0000313" key="8">
    <source>
        <dbReference type="Proteomes" id="UP001501116"/>
    </source>
</evidence>
<keyword evidence="3" id="KW-0813">Transport</keyword>
<dbReference type="InterPro" id="IPR030678">
    <property type="entry name" value="Peptide/Ni-bd"/>
</dbReference>
<protein>
    <submittedName>
        <fullName evidence="7">ABC transporter substrate-binding protein</fullName>
    </submittedName>
</protein>
<dbReference type="Proteomes" id="UP001501116">
    <property type="component" value="Unassembled WGS sequence"/>
</dbReference>
<dbReference type="CDD" id="cd00995">
    <property type="entry name" value="PBP2_NikA_DppA_OppA_like"/>
    <property type="match status" value="1"/>
</dbReference>
<dbReference type="PANTHER" id="PTHR30290">
    <property type="entry name" value="PERIPLASMIC BINDING COMPONENT OF ABC TRANSPORTER"/>
    <property type="match status" value="1"/>
</dbReference>
<evidence type="ECO:0000259" key="6">
    <source>
        <dbReference type="Pfam" id="PF00496"/>
    </source>
</evidence>
<keyword evidence="5" id="KW-1133">Transmembrane helix</keyword>
<gene>
    <name evidence="7" type="ORF">GCM10009754_01690</name>
</gene>